<reference evidence="12" key="1">
    <citation type="submission" date="2016-10" db="EMBL/GenBank/DDBJ databases">
        <authorList>
            <person name="Varghese N."/>
            <person name="Submissions S."/>
        </authorList>
    </citation>
    <scope>NUCLEOTIDE SEQUENCE [LARGE SCALE GENOMIC DNA]</scope>
    <source>
        <strain evidence="12">DSM 23256</strain>
    </source>
</reference>
<keyword evidence="7 10" id="KW-0472">Membrane</keyword>
<dbReference type="InterPro" id="IPR002010">
    <property type="entry name" value="T3SS_IM_R"/>
</dbReference>
<feature type="transmembrane region" description="Helical" evidence="10">
    <location>
        <begin position="69"/>
        <end position="88"/>
    </location>
</feature>
<accession>A0A1G7KQP8</accession>
<evidence type="ECO:0000256" key="4">
    <source>
        <dbReference type="ARBA" id="ARBA00022475"/>
    </source>
</evidence>
<dbReference type="AlphaFoldDB" id="A0A1G7KQP8"/>
<feature type="transmembrane region" description="Helical" evidence="10">
    <location>
        <begin position="12"/>
        <end position="32"/>
    </location>
</feature>
<feature type="transmembrane region" description="Helical" evidence="10">
    <location>
        <begin position="135"/>
        <end position="158"/>
    </location>
</feature>
<dbReference type="PANTHER" id="PTHR30065:SF1">
    <property type="entry name" value="SURFACE PRESENTATION OF ANTIGENS PROTEIN SPAR"/>
    <property type="match status" value="1"/>
</dbReference>
<dbReference type="GO" id="GO:0044780">
    <property type="term" value="P:bacterial-type flagellum assembly"/>
    <property type="evidence" value="ECO:0007669"/>
    <property type="project" value="UniProtKB-UniRule"/>
</dbReference>
<feature type="transmembrane region" description="Helical" evidence="10">
    <location>
        <begin position="38"/>
        <end position="57"/>
    </location>
</feature>
<keyword evidence="11" id="KW-0282">Flagellum</keyword>
<comment type="similarity">
    <text evidence="2 10">Belongs to the FliR/MopE/SpaR family.</text>
</comment>
<keyword evidence="4 10" id="KW-1003">Cell membrane</keyword>
<evidence type="ECO:0000313" key="11">
    <source>
        <dbReference type="EMBL" id="SDF39280.1"/>
    </source>
</evidence>
<proteinExistence type="inferred from homology"/>
<dbReference type="NCBIfam" id="TIGR01400">
    <property type="entry name" value="fliR"/>
    <property type="match status" value="1"/>
</dbReference>
<dbReference type="PRINTS" id="PR00953">
    <property type="entry name" value="TYPE3IMRPROT"/>
</dbReference>
<evidence type="ECO:0000256" key="5">
    <source>
        <dbReference type="ARBA" id="ARBA00022692"/>
    </source>
</evidence>
<organism evidence="11 12">
    <name type="scientific">Sporolituus thermophilus DSM 23256</name>
    <dbReference type="NCBI Taxonomy" id="1123285"/>
    <lineage>
        <taxon>Bacteria</taxon>
        <taxon>Bacillati</taxon>
        <taxon>Bacillota</taxon>
        <taxon>Negativicutes</taxon>
        <taxon>Selenomonadales</taxon>
        <taxon>Sporomusaceae</taxon>
        <taxon>Sporolituus</taxon>
    </lineage>
</organism>
<feature type="transmembrane region" description="Helical" evidence="10">
    <location>
        <begin position="178"/>
        <end position="202"/>
    </location>
</feature>
<comment type="subcellular location">
    <subcellularLocation>
        <location evidence="10">Cell membrane</location>
        <topology evidence="10">Multi-pass membrane protein</topology>
    </subcellularLocation>
    <subcellularLocation>
        <location evidence="10">Bacterial flagellum basal body</location>
    </subcellularLocation>
</comment>
<dbReference type="GO" id="GO:0006605">
    <property type="term" value="P:protein targeting"/>
    <property type="evidence" value="ECO:0007669"/>
    <property type="project" value="UniProtKB-UniRule"/>
</dbReference>
<dbReference type="STRING" id="1123285.SAMN05660235_01423"/>
<evidence type="ECO:0000256" key="6">
    <source>
        <dbReference type="ARBA" id="ARBA00022989"/>
    </source>
</evidence>
<dbReference type="OrthoDB" id="9807748at2"/>
<evidence type="ECO:0000256" key="9">
    <source>
        <dbReference type="NCBIfam" id="TIGR01400"/>
    </source>
</evidence>
<dbReference type="GO" id="GO:0005886">
    <property type="term" value="C:plasma membrane"/>
    <property type="evidence" value="ECO:0007669"/>
    <property type="project" value="UniProtKB-SubCell"/>
</dbReference>
<evidence type="ECO:0000256" key="7">
    <source>
        <dbReference type="ARBA" id="ARBA00023136"/>
    </source>
</evidence>
<dbReference type="RefSeq" id="WP_093689445.1">
    <property type="nucleotide sequence ID" value="NZ_FNBU01000009.1"/>
</dbReference>
<sequence length="260" mass="28474">MDVLTIIQSQLGFFLLIFTRITGILITAPVLGSRNIPVYAKAGFALILSYILAPIVIQRNLAIVPEQIWAFVFLVIGELLLGLSLGYISSMIFYAVQMAGQLLDVQIGFGIVNILDPQSGQQLPLIGNFKYILSLLVFLATNGHHILLSALFTSFKIVPVGAVVFRPHLTDLIVDITFNVLIIALKISLPILAAIFLTDIAMGILARIMPQMNIFVVGVPGKIIVGIFILALTLPFYITLLEVGFSAMYKDVYRLLLTLS</sequence>
<evidence type="ECO:0000256" key="10">
    <source>
        <dbReference type="RuleBase" id="RU362071"/>
    </source>
</evidence>
<evidence type="ECO:0000313" key="12">
    <source>
        <dbReference type="Proteomes" id="UP000243333"/>
    </source>
</evidence>
<evidence type="ECO:0000256" key="1">
    <source>
        <dbReference type="ARBA" id="ARBA00002578"/>
    </source>
</evidence>
<gene>
    <name evidence="11" type="ORF">SAMN05660235_01423</name>
</gene>
<dbReference type="PANTHER" id="PTHR30065">
    <property type="entry name" value="FLAGELLAR BIOSYNTHETIC PROTEIN FLIR"/>
    <property type="match status" value="1"/>
</dbReference>
<evidence type="ECO:0000256" key="3">
    <source>
        <dbReference type="ARBA" id="ARBA00021717"/>
    </source>
</evidence>
<comment type="function">
    <text evidence="1 10">Role in flagellar biosynthesis.</text>
</comment>
<dbReference type="Proteomes" id="UP000243333">
    <property type="component" value="Unassembled WGS sequence"/>
</dbReference>
<protein>
    <recommendedName>
        <fullName evidence="3 9">Flagellar biosynthetic protein FliR</fullName>
    </recommendedName>
</protein>
<dbReference type="Pfam" id="PF01311">
    <property type="entry name" value="Bac_export_1"/>
    <property type="match status" value="1"/>
</dbReference>
<dbReference type="EMBL" id="FNBU01000009">
    <property type="protein sequence ID" value="SDF39280.1"/>
    <property type="molecule type" value="Genomic_DNA"/>
</dbReference>
<dbReference type="InterPro" id="IPR006303">
    <property type="entry name" value="FliR"/>
</dbReference>
<keyword evidence="8 10" id="KW-0975">Bacterial flagellum</keyword>
<name>A0A1G7KQP8_9FIRM</name>
<keyword evidence="11" id="KW-0969">Cilium</keyword>
<keyword evidence="6 10" id="KW-1133">Transmembrane helix</keyword>
<evidence type="ECO:0000256" key="2">
    <source>
        <dbReference type="ARBA" id="ARBA00009772"/>
    </source>
</evidence>
<dbReference type="GO" id="GO:0009425">
    <property type="term" value="C:bacterial-type flagellum basal body"/>
    <property type="evidence" value="ECO:0007669"/>
    <property type="project" value="UniProtKB-SubCell"/>
</dbReference>
<keyword evidence="12" id="KW-1185">Reference proteome</keyword>
<evidence type="ECO:0000256" key="8">
    <source>
        <dbReference type="ARBA" id="ARBA00023143"/>
    </source>
</evidence>
<feature type="transmembrane region" description="Helical" evidence="10">
    <location>
        <begin position="214"/>
        <end position="238"/>
    </location>
</feature>
<keyword evidence="11" id="KW-0966">Cell projection</keyword>
<keyword evidence="5 10" id="KW-0812">Transmembrane</keyword>